<keyword evidence="5" id="KW-0732">Signal</keyword>
<dbReference type="InterPro" id="IPR017937">
    <property type="entry name" value="Thioredoxin_CS"/>
</dbReference>
<dbReference type="Pfam" id="PF00578">
    <property type="entry name" value="AhpC-TSA"/>
    <property type="match status" value="1"/>
</dbReference>
<dbReference type="PROSITE" id="PS51352">
    <property type="entry name" value="THIOREDOXIN_2"/>
    <property type="match status" value="1"/>
</dbReference>
<dbReference type="InterPro" id="IPR000866">
    <property type="entry name" value="AhpC/TSA"/>
</dbReference>
<dbReference type="CDD" id="cd02966">
    <property type="entry name" value="TlpA_like_family"/>
    <property type="match status" value="1"/>
</dbReference>
<evidence type="ECO:0000313" key="8">
    <source>
        <dbReference type="Proteomes" id="UP000552757"/>
    </source>
</evidence>
<keyword evidence="4" id="KW-0676">Redox-active center</keyword>
<organism evidence="7 8">
    <name type="scientific">Sphingobium fontiphilum</name>
    <dbReference type="NCBI Taxonomy" id="944425"/>
    <lineage>
        <taxon>Bacteria</taxon>
        <taxon>Pseudomonadati</taxon>
        <taxon>Pseudomonadota</taxon>
        <taxon>Alphaproteobacteria</taxon>
        <taxon>Sphingomonadales</taxon>
        <taxon>Sphingomonadaceae</taxon>
        <taxon>Sphingobium</taxon>
    </lineage>
</organism>
<feature type="chain" id="PRO_5030869256" evidence="5">
    <location>
        <begin position="25"/>
        <end position="167"/>
    </location>
</feature>
<feature type="domain" description="Thioredoxin" evidence="6">
    <location>
        <begin position="29"/>
        <end position="164"/>
    </location>
</feature>
<dbReference type="EMBL" id="JACIEB010000002">
    <property type="protein sequence ID" value="MBB3981729.1"/>
    <property type="molecule type" value="Genomic_DNA"/>
</dbReference>
<proteinExistence type="predicted"/>
<dbReference type="InterPro" id="IPR050553">
    <property type="entry name" value="Thioredoxin_ResA/DsbE_sf"/>
</dbReference>
<dbReference type="GO" id="GO:0016209">
    <property type="term" value="F:antioxidant activity"/>
    <property type="evidence" value="ECO:0007669"/>
    <property type="project" value="InterPro"/>
</dbReference>
<comment type="subcellular location">
    <subcellularLocation>
        <location evidence="1">Cell envelope</location>
    </subcellularLocation>
</comment>
<dbReference type="SUPFAM" id="SSF52833">
    <property type="entry name" value="Thioredoxin-like"/>
    <property type="match status" value="1"/>
</dbReference>
<dbReference type="GO" id="GO:0030313">
    <property type="term" value="C:cell envelope"/>
    <property type="evidence" value="ECO:0007669"/>
    <property type="project" value="UniProtKB-SubCell"/>
</dbReference>
<dbReference type="Gene3D" id="3.40.30.10">
    <property type="entry name" value="Glutaredoxin"/>
    <property type="match status" value="1"/>
</dbReference>
<dbReference type="PANTHER" id="PTHR42852">
    <property type="entry name" value="THIOL:DISULFIDE INTERCHANGE PROTEIN DSBE"/>
    <property type="match status" value="1"/>
</dbReference>
<keyword evidence="3" id="KW-1015">Disulfide bond</keyword>
<protein>
    <submittedName>
        <fullName evidence="7">Peroxiredoxin</fullName>
    </submittedName>
</protein>
<accession>A0A7W6DFN3</accession>
<evidence type="ECO:0000313" key="7">
    <source>
        <dbReference type="EMBL" id="MBB3981729.1"/>
    </source>
</evidence>
<keyword evidence="2" id="KW-0201">Cytochrome c-type biogenesis</keyword>
<dbReference type="InterPro" id="IPR013766">
    <property type="entry name" value="Thioredoxin_domain"/>
</dbReference>
<evidence type="ECO:0000256" key="5">
    <source>
        <dbReference type="SAM" id="SignalP"/>
    </source>
</evidence>
<keyword evidence="8" id="KW-1185">Reference proteome</keyword>
<dbReference type="RefSeq" id="WP_183954880.1">
    <property type="nucleotide sequence ID" value="NZ_JACIEB010000002.1"/>
</dbReference>
<dbReference type="PANTHER" id="PTHR42852:SF6">
    <property type="entry name" value="THIOL:DISULFIDE INTERCHANGE PROTEIN DSBE"/>
    <property type="match status" value="1"/>
</dbReference>
<reference evidence="7 8" key="1">
    <citation type="submission" date="2020-08" db="EMBL/GenBank/DDBJ databases">
        <title>Genomic Encyclopedia of Type Strains, Phase IV (KMG-IV): sequencing the most valuable type-strain genomes for metagenomic binning, comparative biology and taxonomic classification.</title>
        <authorList>
            <person name="Goeker M."/>
        </authorList>
    </citation>
    <scope>NUCLEOTIDE SEQUENCE [LARGE SCALE GENOMIC DNA]</scope>
    <source>
        <strain evidence="7 8">DSM 29348</strain>
    </source>
</reference>
<dbReference type="InterPro" id="IPR036249">
    <property type="entry name" value="Thioredoxin-like_sf"/>
</dbReference>
<evidence type="ECO:0000256" key="1">
    <source>
        <dbReference type="ARBA" id="ARBA00004196"/>
    </source>
</evidence>
<evidence type="ECO:0000256" key="3">
    <source>
        <dbReference type="ARBA" id="ARBA00023157"/>
    </source>
</evidence>
<evidence type="ECO:0000259" key="6">
    <source>
        <dbReference type="PROSITE" id="PS51352"/>
    </source>
</evidence>
<sequence length="167" mass="17755">MAGRFARLFIAASLLGIAPAASRAASPAPAIDAPAPDFELTLVDGGKVALADLKGQVVVLNFWATWCVPCRTELPTLDAYYAIQKKHGLRVFAITTEDSVPLGRLKKLFAALTIQSARKIKGKYGPLAGVPTNFIIDRAGRLRYAKAGALDLDALNALLVPLLNEEG</sequence>
<comment type="caution">
    <text evidence="7">The sequence shown here is derived from an EMBL/GenBank/DDBJ whole genome shotgun (WGS) entry which is preliminary data.</text>
</comment>
<evidence type="ECO:0000256" key="4">
    <source>
        <dbReference type="ARBA" id="ARBA00023284"/>
    </source>
</evidence>
<name>A0A7W6DFN3_9SPHN</name>
<dbReference type="PROSITE" id="PS00194">
    <property type="entry name" value="THIOREDOXIN_1"/>
    <property type="match status" value="1"/>
</dbReference>
<feature type="signal peptide" evidence="5">
    <location>
        <begin position="1"/>
        <end position="24"/>
    </location>
</feature>
<dbReference type="AlphaFoldDB" id="A0A7W6DFN3"/>
<dbReference type="GO" id="GO:0015036">
    <property type="term" value="F:disulfide oxidoreductase activity"/>
    <property type="evidence" value="ECO:0007669"/>
    <property type="project" value="UniProtKB-ARBA"/>
</dbReference>
<dbReference type="GO" id="GO:0017004">
    <property type="term" value="P:cytochrome complex assembly"/>
    <property type="evidence" value="ECO:0007669"/>
    <property type="project" value="UniProtKB-KW"/>
</dbReference>
<gene>
    <name evidence="7" type="ORF">GGR44_001376</name>
</gene>
<evidence type="ECO:0000256" key="2">
    <source>
        <dbReference type="ARBA" id="ARBA00022748"/>
    </source>
</evidence>
<dbReference type="Proteomes" id="UP000552757">
    <property type="component" value="Unassembled WGS sequence"/>
</dbReference>